<keyword evidence="4 6" id="KW-1133">Transmembrane helix</keyword>
<dbReference type="EMBL" id="JAVREH010000070">
    <property type="protein sequence ID" value="MDT0264108.1"/>
    <property type="molecule type" value="Genomic_DNA"/>
</dbReference>
<name>A0ABU2JGK8_9ACTN</name>
<keyword evidence="3 6" id="KW-0812">Transmembrane</keyword>
<feature type="transmembrane region" description="Helical" evidence="6">
    <location>
        <begin position="419"/>
        <end position="437"/>
    </location>
</feature>
<feature type="transmembrane region" description="Helical" evidence="6">
    <location>
        <begin position="246"/>
        <end position="272"/>
    </location>
</feature>
<comment type="caution">
    <text evidence="7">The sequence shown here is derived from an EMBL/GenBank/DDBJ whole genome shotgun (WGS) entry which is preliminary data.</text>
</comment>
<feature type="transmembrane region" description="Helical" evidence="6">
    <location>
        <begin position="104"/>
        <end position="129"/>
    </location>
</feature>
<evidence type="ECO:0000256" key="6">
    <source>
        <dbReference type="SAM" id="Phobius"/>
    </source>
</evidence>
<feature type="transmembrane region" description="Helical" evidence="6">
    <location>
        <begin position="171"/>
        <end position="192"/>
    </location>
</feature>
<keyword evidence="5 6" id="KW-0472">Membrane</keyword>
<keyword evidence="8" id="KW-1185">Reference proteome</keyword>
<gene>
    <name evidence="7" type="ORF">RM423_22310</name>
</gene>
<evidence type="ECO:0000313" key="8">
    <source>
        <dbReference type="Proteomes" id="UP001183176"/>
    </source>
</evidence>
<reference evidence="8" key="1">
    <citation type="submission" date="2023-07" db="EMBL/GenBank/DDBJ databases">
        <title>30 novel species of actinomycetes from the DSMZ collection.</title>
        <authorList>
            <person name="Nouioui I."/>
        </authorList>
    </citation>
    <scope>NUCLEOTIDE SEQUENCE [LARGE SCALE GENOMIC DNA]</scope>
    <source>
        <strain evidence="8">DSM 44399</strain>
    </source>
</reference>
<dbReference type="Gene3D" id="1.20.1740.10">
    <property type="entry name" value="Amino acid/polyamine transporter I"/>
    <property type="match status" value="1"/>
</dbReference>
<dbReference type="InterPro" id="IPR050367">
    <property type="entry name" value="APC_superfamily"/>
</dbReference>
<sequence>MSHTSSGAADANVPADQQEQHLAKGALRTIDAIAISISVLSPGMAMLLNVPGVAAVAGGSTPLAFLLGGVACLSLAFVVIGFTRRMASAGYAYTYASRSLGKESGFMAGWLYAAALCCFVPMTMAGTAGLAADLLGIDNSWWFPIFLVGMALLVVLSIVRIDVTTKLQLVIGILTIAVIVLVGVIVVVKGGASGNTLAPFTFSHTTTGGFNGVFYGIILGVTSYIGFETAADFGEETANPRRSIPIAILAATIFAIVLYIFTAYAMTIGFGVENGKDFGADPFALKTIAMKFVGGPFGVLIEIGGMLSAFIVCVGCATAGTRTLFAMGREGVLPGWLGKTHPRFKTPANATVMVAVLSTLAAALVGYTVGDAFGAATTTVYYFFATLGTLAIIVVYIGLCIGGMVYFRRHENHKPLMHIGVPLIGVVIFAAALYGSVHPTPPHPLNLTPYITIAWFLIGLAIVLTLRARNPQAVERVGSILGEEGGEDAAIGVHGG</sequence>
<dbReference type="PIRSF" id="PIRSF006060">
    <property type="entry name" value="AA_transporter"/>
    <property type="match status" value="1"/>
</dbReference>
<accession>A0ABU2JGK8</accession>
<dbReference type="Pfam" id="PF13520">
    <property type="entry name" value="AA_permease_2"/>
    <property type="match status" value="1"/>
</dbReference>
<evidence type="ECO:0000256" key="1">
    <source>
        <dbReference type="ARBA" id="ARBA00004651"/>
    </source>
</evidence>
<evidence type="ECO:0000313" key="7">
    <source>
        <dbReference type="EMBL" id="MDT0264108.1"/>
    </source>
</evidence>
<dbReference type="PANTHER" id="PTHR42770">
    <property type="entry name" value="AMINO ACID TRANSPORTER-RELATED"/>
    <property type="match status" value="1"/>
</dbReference>
<dbReference type="RefSeq" id="WP_311425251.1">
    <property type="nucleotide sequence ID" value="NZ_JAVREH010000070.1"/>
</dbReference>
<feature type="transmembrane region" description="Helical" evidence="6">
    <location>
        <begin position="449"/>
        <end position="466"/>
    </location>
</feature>
<dbReference type="Proteomes" id="UP001183176">
    <property type="component" value="Unassembled WGS sequence"/>
</dbReference>
<feature type="transmembrane region" description="Helical" evidence="6">
    <location>
        <begin position="32"/>
        <end position="57"/>
    </location>
</feature>
<feature type="transmembrane region" description="Helical" evidence="6">
    <location>
        <begin position="212"/>
        <end position="234"/>
    </location>
</feature>
<dbReference type="PANTHER" id="PTHR42770:SF11">
    <property type="entry name" value="INNER MEMBRANE TRANSPORT PROTEIN YBAT"/>
    <property type="match status" value="1"/>
</dbReference>
<dbReference type="InterPro" id="IPR002293">
    <property type="entry name" value="AA/rel_permease1"/>
</dbReference>
<organism evidence="7 8">
    <name type="scientific">Jatrophihabitans lederbergiae</name>
    <dbReference type="NCBI Taxonomy" id="3075547"/>
    <lineage>
        <taxon>Bacteria</taxon>
        <taxon>Bacillati</taxon>
        <taxon>Actinomycetota</taxon>
        <taxon>Actinomycetes</taxon>
        <taxon>Jatrophihabitantales</taxon>
        <taxon>Jatrophihabitantaceae</taxon>
        <taxon>Jatrophihabitans</taxon>
    </lineage>
</organism>
<feature type="transmembrane region" description="Helical" evidence="6">
    <location>
        <begin position="348"/>
        <end position="369"/>
    </location>
</feature>
<comment type="subcellular location">
    <subcellularLocation>
        <location evidence="1">Cell membrane</location>
        <topology evidence="1">Multi-pass membrane protein</topology>
    </subcellularLocation>
</comment>
<feature type="transmembrane region" description="Helical" evidence="6">
    <location>
        <begin position="381"/>
        <end position="407"/>
    </location>
</feature>
<evidence type="ECO:0000256" key="4">
    <source>
        <dbReference type="ARBA" id="ARBA00022989"/>
    </source>
</evidence>
<evidence type="ECO:0000256" key="5">
    <source>
        <dbReference type="ARBA" id="ARBA00023136"/>
    </source>
</evidence>
<feature type="transmembrane region" description="Helical" evidence="6">
    <location>
        <begin position="63"/>
        <end position="83"/>
    </location>
</feature>
<evidence type="ECO:0000256" key="3">
    <source>
        <dbReference type="ARBA" id="ARBA00022692"/>
    </source>
</evidence>
<feature type="transmembrane region" description="Helical" evidence="6">
    <location>
        <begin position="141"/>
        <end position="159"/>
    </location>
</feature>
<evidence type="ECO:0000256" key="2">
    <source>
        <dbReference type="ARBA" id="ARBA00022475"/>
    </source>
</evidence>
<keyword evidence="2" id="KW-1003">Cell membrane</keyword>
<protein>
    <submittedName>
        <fullName evidence="7">APC family permease</fullName>
    </submittedName>
</protein>
<feature type="transmembrane region" description="Helical" evidence="6">
    <location>
        <begin position="292"/>
        <end position="319"/>
    </location>
</feature>
<proteinExistence type="predicted"/>